<keyword evidence="7" id="KW-0969">Cilium</keyword>
<evidence type="ECO:0000256" key="2">
    <source>
        <dbReference type="ARBA" id="ARBA00008787"/>
    </source>
</evidence>
<dbReference type="NCBIfam" id="TIGR00208">
    <property type="entry name" value="fliS"/>
    <property type="match status" value="1"/>
</dbReference>
<evidence type="ECO:0000313" key="7">
    <source>
        <dbReference type="EMBL" id="TWH16166.1"/>
    </source>
</evidence>
<dbReference type="GO" id="GO:0044780">
    <property type="term" value="P:bacterial-type flagellum assembly"/>
    <property type="evidence" value="ECO:0007669"/>
    <property type="project" value="InterPro"/>
</dbReference>
<evidence type="ECO:0000256" key="5">
    <source>
        <dbReference type="ARBA" id="ARBA00023186"/>
    </source>
</evidence>
<keyword evidence="8" id="KW-1185">Reference proteome</keyword>
<accession>A0A562E2I3</accession>
<keyword evidence="4 6" id="KW-1005">Bacterial flagellum biogenesis</keyword>
<reference evidence="7 8" key="1">
    <citation type="submission" date="2019-07" db="EMBL/GenBank/DDBJ databases">
        <title>Genome sequencing of lignin-degrading bacterial isolates.</title>
        <authorList>
            <person name="Gladden J."/>
        </authorList>
    </citation>
    <scope>NUCLEOTIDE SEQUENCE [LARGE SCALE GENOMIC DNA]</scope>
    <source>
        <strain evidence="7 8">J19</strain>
    </source>
</reference>
<evidence type="ECO:0000256" key="1">
    <source>
        <dbReference type="ARBA" id="ARBA00004514"/>
    </source>
</evidence>
<dbReference type="Pfam" id="PF02561">
    <property type="entry name" value="FliS"/>
    <property type="match status" value="1"/>
</dbReference>
<dbReference type="AlphaFoldDB" id="A0A562E2I3"/>
<gene>
    <name evidence="7" type="ORF">L613_013000000020</name>
</gene>
<keyword evidence="7" id="KW-0966">Cell projection</keyword>
<comment type="caution">
    <text evidence="7">The sequence shown here is derived from an EMBL/GenBank/DDBJ whole genome shotgun (WGS) entry which is preliminary data.</text>
</comment>
<dbReference type="InterPro" id="IPR036584">
    <property type="entry name" value="FliS_sf"/>
</dbReference>
<dbReference type="EMBL" id="VLJS01000036">
    <property type="protein sequence ID" value="TWH16166.1"/>
    <property type="molecule type" value="Genomic_DNA"/>
</dbReference>
<dbReference type="OrthoDB" id="9792010at2"/>
<dbReference type="PIRSF" id="PIRSF039090">
    <property type="entry name" value="Flis"/>
    <property type="match status" value="1"/>
</dbReference>
<dbReference type="Proteomes" id="UP000321583">
    <property type="component" value="Unassembled WGS sequence"/>
</dbReference>
<keyword evidence="5" id="KW-0143">Chaperone</keyword>
<organism evidence="7 8">
    <name type="scientific">Pseudoxanthomonas taiwanensis J19</name>
    <dbReference type="NCBI Taxonomy" id="935569"/>
    <lineage>
        <taxon>Bacteria</taxon>
        <taxon>Pseudomonadati</taxon>
        <taxon>Pseudomonadota</taxon>
        <taxon>Gammaproteobacteria</taxon>
        <taxon>Lysobacterales</taxon>
        <taxon>Lysobacteraceae</taxon>
        <taxon>Pseudoxanthomonas</taxon>
    </lineage>
</organism>
<sequence length="128" mass="13867">MDQFGYGSYQSVGLSSQTASASPVQLVLVLLDGLADELARVRAHIEARRYEAKGQGICKCIDLITALSSSLDFELGGEPVADLGRLYEYMILRINEAGIAMDAAMVEEVSATVETLRQAWRSLEARGP</sequence>
<proteinExistence type="inferred from homology"/>
<comment type="similarity">
    <text evidence="2 6">Belongs to the FliS family.</text>
</comment>
<dbReference type="Gene3D" id="1.20.120.340">
    <property type="entry name" value="Flagellar protein FliS"/>
    <property type="match status" value="1"/>
</dbReference>
<keyword evidence="3 6" id="KW-0963">Cytoplasm</keyword>
<evidence type="ECO:0000313" key="8">
    <source>
        <dbReference type="Proteomes" id="UP000321583"/>
    </source>
</evidence>
<protein>
    <recommendedName>
        <fullName evidence="6">Flagellar secretion chaperone FliS</fullName>
    </recommendedName>
</protein>
<dbReference type="CDD" id="cd16098">
    <property type="entry name" value="FliS"/>
    <property type="match status" value="1"/>
</dbReference>
<comment type="subcellular location">
    <subcellularLocation>
        <location evidence="1 6">Cytoplasm</location>
        <location evidence="1 6">Cytosol</location>
    </subcellularLocation>
</comment>
<evidence type="ECO:0000256" key="6">
    <source>
        <dbReference type="PIRNR" id="PIRNR039090"/>
    </source>
</evidence>
<name>A0A562E2I3_9GAMM</name>
<dbReference type="PANTHER" id="PTHR34773">
    <property type="entry name" value="FLAGELLAR SECRETION CHAPERONE FLIS"/>
    <property type="match status" value="1"/>
</dbReference>
<evidence type="ECO:0000256" key="3">
    <source>
        <dbReference type="ARBA" id="ARBA00022490"/>
    </source>
</evidence>
<keyword evidence="7" id="KW-0282">Flagellum</keyword>
<dbReference type="PANTHER" id="PTHR34773:SF1">
    <property type="entry name" value="FLAGELLAR SECRETION CHAPERONE FLIS"/>
    <property type="match status" value="1"/>
</dbReference>
<dbReference type="RefSeq" id="WP_028914507.1">
    <property type="nucleotide sequence ID" value="NZ_VLJS01000036.1"/>
</dbReference>
<dbReference type="GO" id="GO:0005829">
    <property type="term" value="C:cytosol"/>
    <property type="evidence" value="ECO:0007669"/>
    <property type="project" value="UniProtKB-SubCell"/>
</dbReference>
<evidence type="ECO:0000256" key="4">
    <source>
        <dbReference type="ARBA" id="ARBA00022795"/>
    </source>
</evidence>
<dbReference type="InterPro" id="IPR003713">
    <property type="entry name" value="FliS"/>
</dbReference>
<dbReference type="SUPFAM" id="SSF101116">
    <property type="entry name" value="Flagellar export chaperone FliS"/>
    <property type="match status" value="1"/>
</dbReference>